<comment type="caution">
    <text evidence="2">The sequence shown here is derived from an EMBL/GenBank/DDBJ whole genome shotgun (WGS) entry which is preliminary data.</text>
</comment>
<protein>
    <submittedName>
        <fullName evidence="2">CotH kinase family protein</fullName>
    </submittedName>
</protein>
<dbReference type="PANTHER" id="PTHR40050">
    <property type="entry name" value="INNER SPORE COAT PROTEIN H"/>
    <property type="match status" value="1"/>
</dbReference>
<dbReference type="PANTHER" id="PTHR40050:SF1">
    <property type="entry name" value="INNER SPORE COAT PROTEIN H"/>
    <property type="match status" value="1"/>
</dbReference>
<gene>
    <name evidence="2" type="ORF">QUV98_01965</name>
</gene>
<dbReference type="RefSeq" id="WP_289527175.1">
    <property type="nucleotide sequence ID" value="NZ_JAUDCK010000004.1"/>
</dbReference>
<dbReference type="Pfam" id="PF08757">
    <property type="entry name" value="CotH"/>
    <property type="match status" value="1"/>
</dbReference>
<evidence type="ECO:0000256" key="1">
    <source>
        <dbReference type="SAM" id="Phobius"/>
    </source>
</evidence>
<proteinExistence type="predicted"/>
<accession>A0ABT7UGJ8</accession>
<reference evidence="3" key="1">
    <citation type="submission" date="2023-06" db="EMBL/GenBank/DDBJ databases">
        <title>Identification and characterization of horizontal gene transfer across gut microbiota members of farm animals based on homology search.</title>
        <authorList>
            <person name="Zeman M."/>
            <person name="Kubasova T."/>
            <person name="Jahodarova E."/>
            <person name="Nykrynova M."/>
            <person name="Rychlik I."/>
        </authorList>
    </citation>
    <scope>NUCLEOTIDE SEQUENCE [LARGE SCALE GENOMIC DNA]</scope>
    <source>
        <strain evidence="3">ET341</strain>
    </source>
</reference>
<dbReference type="GO" id="GO:0016301">
    <property type="term" value="F:kinase activity"/>
    <property type="evidence" value="ECO:0007669"/>
    <property type="project" value="UniProtKB-KW"/>
</dbReference>
<dbReference type="EMBL" id="JAUDCK010000004">
    <property type="protein sequence ID" value="MDM8195077.1"/>
    <property type="molecule type" value="Genomic_DNA"/>
</dbReference>
<evidence type="ECO:0000313" key="2">
    <source>
        <dbReference type="EMBL" id="MDM8195077.1"/>
    </source>
</evidence>
<keyword evidence="3" id="KW-1185">Reference proteome</keyword>
<sequence>MIKHKYIDILVMIFVIFSLIITVGLMLPGHWGITPAYQLPAYASKLFDQSYVHTIDIQLENSQKFFDQVQAKEYHASSITIDGETFDMVGLRVKGNNSLELIDRYESDRFSLKIEFDHYDSGYHYYGLDKFTLDCSFQDNAYLKNYMTYDMMSFMGVPSPLTSYVWVTINQKDWGLFLAIEEPEEAFVKRNYGKDHGILYKPGYTDVYAPNKDLALQYIDENIESYPNLFNNAKFKITEADKKRLIQSLKILDDNQNIEKAVNIDEVLRYFVVQVFVVNLDSYLGPTGHNYYLYEEDGMISMLPWDYNLAYGTYSLGMPNPSNDVTKYVNYPINTPYTQEVMFNRPLYHHVMQHDEYFKQYHEYFQYFIDEYFESGYFQKKVEDTTQMIDFYIRKDPTAFCSYQDYLLGVDTFQEFCLLRSKSIRGQLEEQLPANLSQQNEESPRIDASHIRLEDMGEIADLYDEQ</sequence>
<keyword evidence="1" id="KW-0812">Transmembrane</keyword>
<dbReference type="InterPro" id="IPR014867">
    <property type="entry name" value="Spore_coat_CotH_CotH2/3/7"/>
</dbReference>
<feature type="transmembrane region" description="Helical" evidence="1">
    <location>
        <begin position="7"/>
        <end position="27"/>
    </location>
</feature>
<evidence type="ECO:0000313" key="3">
    <source>
        <dbReference type="Proteomes" id="UP001529275"/>
    </source>
</evidence>
<organism evidence="2 3">
    <name type="scientific">Massilimicrobiota timonensis</name>
    <dbReference type="NCBI Taxonomy" id="1776392"/>
    <lineage>
        <taxon>Bacteria</taxon>
        <taxon>Bacillati</taxon>
        <taxon>Bacillota</taxon>
        <taxon>Erysipelotrichia</taxon>
        <taxon>Erysipelotrichales</taxon>
        <taxon>Erysipelotrichaceae</taxon>
        <taxon>Massilimicrobiota</taxon>
    </lineage>
</organism>
<dbReference type="Proteomes" id="UP001529275">
    <property type="component" value="Unassembled WGS sequence"/>
</dbReference>
<keyword evidence="1" id="KW-0472">Membrane</keyword>
<keyword evidence="2" id="KW-0418">Kinase</keyword>
<keyword evidence="2" id="KW-0808">Transferase</keyword>
<name>A0ABT7UGJ8_9FIRM</name>
<keyword evidence="1" id="KW-1133">Transmembrane helix</keyword>